<protein>
    <submittedName>
        <fullName evidence="1">Uncharacterized protein</fullName>
    </submittedName>
</protein>
<organism evidence="1 2">
    <name type="scientific">Pseudoxanthomonas mexicana</name>
    <dbReference type="NCBI Taxonomy" id="128785"/>
    <lineage>
        <taxon>Bacteria</taxon>
        <taxon>Pseudomonadati</taxon>
        <taxon>Pseudomonadota</taxon>
        <taxon>Gammaproteobacteria</taxon>
        <taxon>Lysobacterales</taxon>
        <taxon>Lysobacteraceae</taxon>
        <taxon>Pseudoxanthomonas</taxon>
    </lineage>
</organism>
<dbReference type="EMBL" id="CP060731">
    <property type="protein sequence ID" value="QNN78429.1"/>
    <property type="molecule type" value="Genomic_DNA"/>
</dbReference>
<dbReference type="GeneID" id="81469923"/>
<sequence>MTSEGTPLDERELIATLSARSEKLLPAQAGSFFEAPEVLNAFTQLVSSLKAPMGDDIFIEDVRIAKGAYHADVYANKNLDSMQLSLEPLLEQLGKGVASLELNAERPRPLPAADCGVAKGMLAILEASKELAAVGALVDVDHVGGAAQKLPAPTPRAISALPALKDRQSRKVDGEVTGLGRGDARGCEVQIDGGRYFIVRNLAIEDAWSWVRARAKLAGKANWDNGQWVLDTYQMQDQLALSY</sequence>
<dbReference type="AlphaFoldDB" id="A0A7G9TEA4"/>
<evidence type="ECO:0000313" key="2">
    <source>
        <dbReference type="Proteomes" id="UP000515838"/>
    </source>
</evidence>
<evidence type="ECO:0000313" key="1">
    <source>
        <dbReference type="EMBL" id="QNN78429.1"/>
    </source>
</evidence>
<gene>
    <name evidence="1" type="ORF">IAE60_03035</name>
</gene>
<accession>A0A7G9TEA4</accession>
<reference evidence="1 2" key="1">
    <citation type="submission" date="2020-08" db="EMBL/GenBank/DDBJ databases">
        <title>Streptomycin Non-resistant strain, P. mexicana.</title>
        <authorList>
            <person name="Ganesh-Kumar S."/>
            <person name="Zhe T."/>
            <person name="Yu Z."/>
            <person name="Min Y."/>
        </authorList>
    </citation>
    <scope>NUCLEOTIDE SEQUENCE [LARGE SCALE GENOMIC DNA]</scope>
    <source>
        <strain evidence="1 2">GTZY2</strain>
    </source>
</reference>
<dbReference type="Proteomes" id="UP000515838">
    <property type="component" value="Chromosome"/>
</dbReference>
<proteinExistence type="predicted"/>
<dbReference type="RefSeq" id="WP_187573816.1">
    <property type="nucleotide sequence ID" value="NZ_CP060731.1"/>
</dbReference>
<name>A0A7G9TEA4_PSEMX</name>